<accession>A0ABW2CJ86</accession>
<protein>
    <submittedName>
        <fullName evidence="3">Uncharacterized protein</fullName>
    </submittedName>
</protein>
<evidence type="ECO:0000256" key="1">
    <source>
        <dbReference type="SAM" id="Coils"/>
    </source>
</evidence>
<feature type="coiled-coil region" evidence="1">
    <location>
        <begin position="789"/>
        <end position="840"/>
    </location>
</feature>
<feature type="compositionally biased region" description="Basic and acidic residues" evidence="2">
    <location>
        <begin position="144"/>
        <end position="157"/>
    </location>
</feature>
<keyword evidence="1" id="KW-0175">Coiled coil</keyword>
<organism evidence="3 4">
    <name type="scientific">Actinomadura yumaensis</name>
    <dbReference type="NCBI Taxonomy" id="111807"/>
    <lineage>
        <taxon>Bacteria</taxon>
        <taxon>Bacillati</taxon>
        <taxon>Actinomycetota</taxon>
        <taxon>Actinomycetes</taxon>
        <taxon>Streptosporangiales</taxon>
        <taxon>Thermomonosporaceae</taxon>
        <taxon>Actinomadura</taxon>
    </lineage>
</organism>
<dbReference type="Proteomes" id="UP001596380">
    <property type="component" value="Unassembled WGS sequence"/>
</dbReference>
<feature type="compositionally biased region" description="Acidic residues" evidence="2">
    <location>
        <begin position="723"/>
        <end position="734"/>
    </location>
</feature>
<keyword evidence="4" id="KW-1185">Reference proteome</keyword>
<proteinExistence type="predicted"/>
<feature type="region of interest" description="Disordered" evidence="2">
    <location>
        <begin position="144"/>
        <end position="164"/>
    </location>
</feature>
<evidence type="ECO:0000256" key="2">
    <source>
        <dbReference type="SAM" id="MobiDB-lite"/>
    </source>
</evidence>
<gene>
    <name evidence="3" type="ORF">ACFQKB_17435</name>
</gene>
<dbReference type="RefSeq" id="WP_160822948.1">
    <property type="nucleotide sequence ID" value="NZ_JBHSXS010000008.1"/>
</dbReference>
<reference evidence="4" key="1">
    <citation type="journal article" date="2019" name="Int. J. Syst. Evol. Microbiol.">
        <title>The Global Catalogue of Microorganisms (GCM) 10K type strain sequencing project: providing services to taxonomists for standard genome sequencing and annotation.</title>
        <authorList>
            <consortium name="The Broad Institute Genomics Platform"/>
            <consortium name="The Broad Institute Genome Sequencing Center for Infectious Disease"/>
            <person name="Wu L."/>
            <person name="Ma J."/>
        </authorList>
    </citation>
    <scope>NUCLEOTIDE SEQUENCE [LARGE SCALE GENOMIC DNA]</scope>
    <source>
        <strain evidence="4">JCM 3369</strain>
    </source>
</reference>
<dbReference type="EMBL" id="JBHSXS010000008">
    <property type="protein sequence ID" value="MFC6881547.1"/>
    <property type="molecule type" value="Genomic_DNA"/>
</dbReference>
<feature type="region of interest" description="Disordered" evidence="2">
    <location>
        <begin position="713"/>
        <end position="748"/>
    </location>
</feature>
<sequence>MIPKKRADGIFPYISTAAYAERLADAVENTCAEVGVTPPPREAIIEGLASALGDTEIKKLTASQRGKKVLAPNVYRTVQTGEDKVLLLSCDVHGAGIAPWDLNDRTAGAWTPPNEGAMGRVRELVAAEFAVERADKDAKLAEMERDARRRSGDDEPHAAAALAAADDKHRAALKVAREARRDWDRLLSSLGNRRPRPLVQPAERDGRPVAAFVLAPQPQEVAVHLQRYAVENLRRVGRRRGYDLVESLVASGQLSRGMCVLQQWRIQQPDEQVTKLWRMVAVTANNRALARLDIYGVRAEHLVTGMPQSLWPMPNENSDPPLLLLNLREILNRISFTLNAARAGEDAGQELPANRAAKITTVPTDIVIGCSDPAALEHVLRTLNVDDHLRGIQPYDEDARLIALWAILVDAYVTDRQLVPALSDAFPGARAADQLDVDGVRAALTANGPLDPLAPLLPLEEVPAPAALRDIAIRSITALIFPALPEASATTGRRQVRDTGPYWPIVRGALQEPAWSQIRTKAAMARTRLWSAAVAQLFLQRGNILSATGLFGVSDVKEGARQDPRSVRTLILKAEAGDAAAWSALVDRIVPNLIHAPEPLITPGQGSEAGNLRKGVRRSPSSAVAALKMAFTLGAPTVTRDLLIAFAKTILAHPDAYSAPQPPDGTTPLCYGEQSWNPENRTPIVPGMVLVPDSEGSPTAFVVDKAWFDETFPPDMPHVSNAAEDEEDGYDEEDSQHHGRTENIIPESRMRAAETVAADPRAQLTDLRRELPARIEVVAGMYEHAVQSADALLADFETARQLRIRLEEQPLSADQRIEWMERLTKARSAAEASVAALQQVEGVILQL</sequence>
<comment type="caution">
    <text evidence="3">The sequence shown here is derived from an EMBL/GenBank/DDBJ whole genome shotgun (WGS) entry which is preliminary data.</text>
</comment>
<evidence type="ECO:0000313" key="4">
    <source>
        <dbReference type="Proteomes" id="UP001596380"/>
    </source>
</evidence>
<evidence type="ECO:0000313" key="3">
    <source>
        <dbReference type="EMBL" id="MFC6881547.1"/>
    </source>
</evidence>
<name>A0ABW2CJ86_9ACTN</name>